<dbReference type="SUPFAM" id="SSF49478">
    <property type="entry name" value="Cna protein B-type domain"/>
    <property type="match status" value="1"/>
</dbReference>
<keyword evidence="2" id="KW-0732">Signal</keyword>
<feature type="chain" id="PRO_5040820674" evidence="2">
    <location>
        <begin position="21"/>
        <end position="942"/>
    </location>
</feature>
<evidence type="ECO:0000259" key="3">
    <source>
        <dbReference type="Pfam" id="PF14905"/>
    </source>
</evidence>
<protein>
    <submittedName>
        <fullName evidence="4">Outer membrane beta-barrel protein</fullName>
    </submittedName>
</protein>
<dbReference type="Pfam" id="PF14905">
    <property type="entry name" value="OMP_b-brl_3"/>
    <property type="match status" value="1"/>
</dbReference>
<keyword evidence="5" id="KW-1185">Reference proteome</keyword>
<dbReference type="InterPro" id="IPR041700">
    <property type="entry name" value="OMP_b-brl_3"/>
</dbReference>
<feature type="domain" description="Outer membrane protein beta-barrel" evidence="3">
    <location>
        <begin position="439"/>
        <end position="756"/>
    </location>
</feature>
<feature type="compositionally biased region" description="Gly residues" evidence="1">
    <location>
        <begin position="921"/>
        <end position="935"/>
    </location>
</feature>
<dbReference type="Proteomes" id="UP001155483">
    <property type="component" value="Unassembled WGS sequence"/>
</dbReference>
<sequence>MRKFLLLTACSFLICSFSYAQKVSGIVKGSFVDSSSADGLSDATISVMTQKDSSLISFTLSSNSGYFEIKNLDTGAYVLLFSYQGYPNLKKQFSINAANPIMDFGKVKVVQDYQMLGEVIIKDEAPIKVKGDTIAFNAGAFKVLKPNATAEDLLKKLPGVQVERDGTVKAQGENVQKIYVDGKEFFGNDPKLATKNLTADMIDQVEVYDDMSDQAKFSGVDDGSRTKAINLKLKKDKNKGMFGRAMAGYGSDDRYQSSLNASYFKGATKVSVIARSNNTNNVGFSNNDMVGGFGGSSSGITKNWTAGVNYSDLWGKNLELTGSYFFNHTNNFNSNNSVRVTDYKTRAGADSTVKRLSQTGSGNLNDNHRINLRMIYTIDSMSSIIYSPRINFQNSSSIRKDSTLSFDIDETPYTVGDSWSNRENTGQGFSWSNDLTYRRKFHKRGRSFSVNLSNTYNTSDRDGLTMSRIGSFNNGVKASDQFINQKTLQENGTENYGVSVSYTEPIARDKVMEFNYAYNKNSNESDREVYEFNDANGKFDVKNLLQTNLFENGNESNRFGTNYRVVKKKYNYQLGMAVQRTTLQSNNLSKNTFIEQSYTNLFPTAIFRYQFARSKNLRFSYRGRTSQPGTSQLQETLDQSNALYWSKGNASLNQEYSNNMELNYNSFDMVKYRNFFFRFNFSNTMNRIVNNVITDTAVIRSITNLPFDEKIARGVQLTRPVNANGAYNFGGNINLGFPINMMEGGNFNTNTSFNSSRDVSYIDNLRNFTKNLSLGESLRLSYTYKEKLDAAIGASVNYNQVTNTFRKEQNSKYYTYSASADVSYIFPKNLVLATDLDYYTNTGLAAGYNQAYTLWNASISKLMLKNNRGELKLSVFDILKQNRSISRTFSENYIEDVQNSVVRQFFMLSFTYNLNRMGGNSGGGNNRGQGMGGGGRDFRMMQ</sequence>
<evidence type="ECO:0000256" key="1">
    <source>
        <dbReference type="SAM" id="MobiDB-lite"/>
    </source>
</evidence>
<dbReference type="Gene3D" id="2.60.40.1120">
    <property type="entry name" value="Carboxypeptidase-like, regulatory domain"/>
    <property type="match status" value="1"/>
</dbReference>
<dbReference type="SUPFAM" id="SSF56935">
    <property type="entry name" value="Porins"/>
    <property type="match status" value="1"/>
</dbReference>
<evidence type="ECO:0000313" key="4">
    <source>
        <dbReference type="EMBL" id="MCU7552777.1"/>
    </source>
</evidence>
<evidence type="ECO:0000256" key="2">
    <source>
        <dbReference type="SAM" id="SignalP"/>
    </source>
</evidence>
<comment type="caution">
    <text evidence="4">The sequence shown here is derived from an EMBL/GenBank/DDBJ whole genome shotgun (WGS) entry which is preliminary data.</text>
</comment>
<reference evidence="4" key="1">
    <citation type="submission" date="2022-09" db="EMBL/GenBank/DDBJ databases">
        <authorList>
            <person name="Yuan C."/>
            <person name="Ke Z."/>
        </authorList>
    </citation>
    <scope>NUCLEOTIDE SEQUENCE</scope>
    <source>
        <strain evidence="4">LB-8</strain>
    </source>
</reference>
<evidence type="ECO:0000313" key="5">
    <source>
        <dbReference type="Proteomes" id="UP001155483"/>
    </source>
</evidence>
<proteinExistence type="predicted"/>
<organism evidence="4 5">
    <name type="scientific">Paraflavisolibacter caeni</name>
    <dbReference type="NCBI Taxonomy" id="2982496"/>
    <lineage>
        <taxon>Bacteria</taxon>
        <taxon>Pseudomonadati</taxon>
        <taxon>Bacteroidota</taxon>
        <taxon>Chitinophagia</taxon>
        <taxon>Chitinophagales</taxon>
        <taxon>Chitinophagaceae</taxon>
        <taxon>Paraflavisolibacter</taxon>
    </lineage>
</organism>
<feature type="signal peptide" evidence="2">
    <location>
        <begin position="1"/>
        <end position="20"/>
    </location>
</feature>
<dbReference type="AlphaFoldDB" id="A0A9X2Y1D7"/>
<accession>A0A9X2Y1D7</accession>
<feature type="region of interest" description="Disordered" evidence="1">
    <location>
        <begin position="921"/>
        <end position="942"/>
    </location>
</feature>
<name>A0A9X2Y1D7_9BACT</name>
<dbReference type="EMBL" id="JAOTIF010000046">
    <property type="protein sequence ID" value="MCU7552777.1"/>
    <property type="molecule type" value="Genomic_DNA"/>
</dbReference>
<reference evidence="4" key="2">
    <citation type="submission" date="2023-04" db="EMBL/GenBank/DDBJ databases">
        <title>Paracnuella aquatica gen. nov., sp. nov., a member of the family Chitinophagaceae isolated from a hot spring.</title>
        <authorList>
            <person name="Wang C."/>
        </authorList>
    </citation>
    <scope>NUCLEOTIDE SEQUENCE</scope>
    <source>
        <strain evidence="4">LB-8</strain>
    </source>
</reference>
<gene>
    <name evidence="4" type="ORF">OCK74_26905</name>
</gene>
<dbReference type="RefSeq" id="WP_279300213.1">
    <property type="nucleotide sequence ID" value="NZ_JAOTIF010000046.1"/>
</dbReference>